<evidence type="ECO:0000256" key="6">
    <source>
        <dbReference type="ARBA" id="ARBA00022801"/>
    </source>
</evidence>
<dbReference type="EMBL" id="SPMZ01000078">
    <property type="protein sequence ID" value="NMQ21185.1"/>
    <property type="molecule type" value="Genomic_DNA"/>
</dbReference>
<keyword evidence="4 9" id="KW-0479">Metal-binding</keyword>
<organism evidence="11 12">
    <name type="scientific">Candidatus Competibacter phosphatis</name>
    <dbReference type="NCBI Taxonomy" id="221280"/>
    <lineage>
        <taxon>Bacteria</taxon>
        <taxon>Pseudomonadati</taxon>
        <taxon>Pseudomonadota</taxon>
        <taxon>Gammaproteobacteria</taxon>
        <taxon>Candidatus Competibacteraceae</taxon>
        <taxon>Candidatus Competibacter</taxon>
    </lineage>
</organism>
<comment type="subunit">
    <text evidence="9">Homodimer, forms a heterotetramer with a Cas1 homodimer.</text>
</comment>
<name>A0ABX1TS38_9GAMM</name>
<evidence type="ECO:0000256" key="9">
    <source>
        <dbReference type="HAMAP-Rule" id="MF_01471"/>
    </source>
</evidence>
<evidence type="ECO:0000256" key="2">
    <source>
        <dbReference type="ARBA" id="ARBA00009959"/>
    </source>
</evidence>
<protein>
    <recommendedName>
        <fullName evidence="9">CRISPR-associated endoribonuclease Cas2</fullName>
        <ecNumber evidence="9">3.1.-.-</ecNumber>
    </recommendedName>
</protein>
<dbReference type="InterPro" id="IPR021127">
    <property type="entry name" value="CRISPR_associated_Cas2"/>
</dbReference>
<keyword evidence="5 9" id="KW-0255">Endonuclease</keyword>
<proteinExistence type="inferred from homology"/>
<evidence type="ECO:0000313" key="11">
    <source>
        <dbReference type="EMBL" id="NMQ21185.1"/>
    </source>
</evidence>
<keyword evidence="7 9" id="KW-0460">Magnesium</keyword>
<evidence type="ECO:0000256" key="10">
    <source>
        <dbReference type="PIRNR" id="PIRNR032582"/>
    </source>
</evidence>
<evidence type="ECO:0000256" key="7">
    <source>
        <dbReference type="ARBA" id="ARBA00022842"/>
    </source>
</evidence>
<dbReference type="PIRSF" id="PIRSF032582">
    <property type="entry name" value="Cas2"/>
    <property type="match status" value="1"/>
</dbReference>
<accession>A0ABX1TS38</accession>
<dbReference type="SUPFAM" id="SSF143430">
    <property type="entry name" value="TTP0101/SSO1404-like"/>
    <property type="match status" value="1"/>
</dbReference>
<gene>
    <name evidence="9 11" type="primary">cas2</name>
    <name evidence="11" type="ORF">E4P82_19480</name>
</gene>
<comment type="function">
    <text evidence="9">CRISPR (clustered regularly interspaced short palindromic repeat), is an adaptive immune system that provides protection against mobile genetic elements (viruses, transposable elements and conjugative plasmids). CRISPR clusters contain sequences complementary to antecedent mobile elements and target invading nucleic acids. CRISPR clusters are transcribed and processed into CRISPR RNA (crRNA). Functions as a ssRNA-specific endoribonuclease. Involved in the integration of spacer DNA into the CRISPR cassette.</text>
</comment>
<evidence type="ECO:0000256" key="1">
    <source>
        <dbReference type="ARBA" id="ARBA00001946"/>
    </source>
</evidence>
<keyword evidence="12" id="KW-1185">Reference proteome</keyword>
<dbReference type="PANTHER" id="PTHR34405">
    <property type="entry name" value="CRISPR-ASSOCIATED ENDORIBONUCLEASE CAS2"/>
    <property type="match status" value="1"/>
</dbReference>
<keyword evidence="8 9" id="KW-0051">Antiviral defense</keyword>
<keyword evidence="3 9" id="KW-0540">Nuclease</keyword>
<dbReference type="GO" id="GO:0004519">
    <property type="term" value="F:endonuclease activity"/>
    <property type="evidence" value="ECO:0007669"/>
    <property type="project" value="UniProtKB-KW"/>
</dbReference>
<evidence type="ECO:0000256" key="8">
    <source>
        <dbReference type="ARBA" id="ARBA00023118"/>
    </source>
</evidence>
<feature type="binding site" evidence="9">
    <location>
        <position position="8"/>
    </location>
    <ligand>
        <name>Mg(2+)</name>
        <dbReference type="ChEBI" id="CHEBI:18420"/>
        <note>catalytic</note>
    </ligand>
</feature>
<reference evidence="11 12" key="1">
    <citation type="submission" date="2019-03" db="EMBL/GenBank/DDBJ databases">
        <title>Metabolic reconstructions from genomes of highly enriched 'Candidatus Accumulibacter' and 'Candidatus Competibacter' bioreactor populations.</title>
        <authorList>
            <person name="Annavajhala M.K."/>
            <person name="Welles L."/>
            <person name="Abbas B."/>
            <person name="Sorokin D."/>
            <person name="Park H."/>
            <person name="Van Loosdrecht M."/>
            <person name="Chandran K."/>
        </authorList>
    </citation>
    <scope>NUCLEOTIDE SEQUENCE [LARGE SCALE GENOMIC DNA]</scope>
    <source>
        <strain evidence="11 12">SBR_G</strain>
    </source>
</reference>
<dbReference type="RefSeq" id="WP_169250452.1">
    <property type="nucleotide sequence ID" value="NZ_SPMZ01000078.1"/>
</dbReference>
<dbReference type="EC" id="3.1.-.-" evidence="9"/>
<dbReference type="CDD" id="cd09725">
    <property type="entry name" value="Cas2_I_II_III"/>
    <property type="match status" value="1"/>
</dbReference>
<comment type="cofactor">
    <cofactor evidence="1 9">
        <name>Mg(2+)</name>
        <dbReference type="ChEBI" id="CHEBI:18420"/>
    </cofactor>
</comment>
<evidence type="ECO:0000256" key="5">
    <source>
        <dbReference type="ARBA" id="ARBA00022759"/>
    </source>
</evidence>
<dbReference type="Pfam" id="PF09827">
    <property type="entry name" value="CRISPR_Cas2"/>
    <property type="match status" value="1"/>
</dbReference>
<evidence type="ECO:0000313" key="12">
    <source>
        <dbReference type="Proteomes" id="UP000760480"/>
    </source>
</evidence>
<sequence length="97" mass="11396">MMILVSYDVRTEAVAGRRRLRRVARVCLNYGQRVQKSVFECRLNQAQYEALERTLLAEIDLNEDNLRFYRLTEPLTAHVKEFGVFRAVDFENDSLVV</sequence>
<evidence type="ECO:0000256" key="4">
    <source>
        <dbReference type="ARBA" id="ARBA00022723"/>
    </source>
</evidence>
<dbReference type="PANTHER" id="PTHR34405:SF3">
    <property type="entry name" value="CRISPR-ASSOCIATED ENDORIBONUCLEASE CAS2 3"/>
    <property type="match status" value="1"/>
</dbReference>
<dbReference type="HAMAP" id="MF_01471">
    <property type="entry name" value="Cas2"/>
    <property type="match status" value="1"/>
</dbReference>
<comment type="caution">
    <text evidence="11">The sequence shown here is derived from an EMBL/GenBank/DDBJ whole genome shotgun (WGS) entry which is preliminary data.</text>
</comment>
<dbReference type="Proteomes" id="UP000760480">
    <property type="component" value="Unassembled WGS sequence"/>
</dbReference>
<dbReference type="InterPro" id="IPR019199">
    <property type="entry name" value="Virulence_VapD/CRISPR_Cas2"/>
</dbReference>
<keyword evidence="6 9" id="KW-0378">Hydrolase</keyword>
<dbReference type="NCBIfam" id="TIGR01573">
    <property type="entry name" value="cas2"/>
    <property type="match status" value="1"/>
</dbReference>
<evidence type="ECO:0000256" key="3">
    <source>
        <dbReference type="ARBA" id="ARBA00022722"/>
    </source>
</evidence>
<comment type="similarity">
    <text evidence="2 9 10">Belongs to the CRISPR-associated endoribonuclease Cas2 protein family.</text>
</comment>
<dbReference type="Gene3D" id="3.30.70.240">
    <property type="match status" value="1"/>
</dbReference>